<geneLocation type="plasmid" evidence="2 3">
    <name>pACMV1</name>
</geneLocation>
<keyword evidence="3" id="KW-1185">Reference proteome</keyword>
<gene>
    <name evidence="2" type="ordered locus">ACMV_P1_02100</name>
</gene>
<evidence type="ECO:0000313" key="2">
    <source>
        <dbReference type="EMBL" id="BAJ83006.1"/>
    </source>
</evidence>
<protein>
    <recommendedName>
        <fullName evidence="1">Ice-binding protein C-terminal domain-containing protein</fullName>
    </recommendedName>
</protein>
<accession>F0J7D9</accession>
<reference evidence="2 3" key="1">
    <citation type="submission" date="2010-12" db="EMBL/GenBank/DDBJ databases">
        <title>Whole genome sequence of Acidiphilium multivorum AIU301.</title>
        <authorList>
            <person name="Narita-Yamada S."/>
            <person name="Nakamura S."/>
            <person name="Ito N."/>
            <person name="Takarada H."/>
            <person name="Katano Y."/>
            <person name="Nakazawa H."/>
            <person name="Hosoyama A."/>
            <person name="Yamada R."/>
            <person name="Fujita N."/>
        </authorList>
    </citation>
    <scope>NUCLEOTIDE SEQUENCE [LARGE SCALE GENOMIC DNA]</scope>
    <source>
        <strain evidence="3">DSM 11245 / JCM 8867 / AIU301</strain>
        <plasmid evidence="2 3">pACMV1</plasmid>
    </source>
</reference>
<dbReference type="Proteomes" id="UP000007100">
    <property type="component" value="Plasmid pACMV1"/>
</dbReference>
<dbReference type="InterPro" id="IPR013424">
    <property type="entry name" value="Ice-binding_C"/>
</dbReference>
<dbReference type="KEGG" id="amv:ACMV_P1_02100"/>
<evidence type="ECO:0000259" key="1">
    <source>
        <dbReference type="Pfam" id="PF07589"/>
    </source>
</evidence>
<dbReference type="AlphaFoldDB" id="F0J7D9"/>
<organism evidence="2 3">
    <name type="scientific">Acidiphilium multivorum (strain DSM 11245 / JCM 8867 / NBRC 100883 / AIU 301)</name>
    <dbReference type="NCBI Taxonomy" id="926570"/>
    <lineage>
        <taxon>Bacteria</taxon>
        <taxon>Pseudomonadati</taxon>
        <taxon>Pseudomonadota</taxon>
        <taxon>Alphaproteobacteria</taxon>
        <taxon>Acetobacterales</taxon>
        <taxon>Acidocellaceae</taxon>
        <taxon>Acidiphilium</taxon>
    </lineage>
</organism>
<dbReference type="NCBIfam" id="TIGR02595">
    <property type="entry name" value="PEP_CTERM"/>
    <property type="match status" value="1"/>
</dbReference>
<dbReference type="EMBL" id="AP012036">
    <property type="protein sequence ID" value="BAJ83006.1"/>
    <property type="molecule type" value="Genomic_DNA"/>
</dbReference>
<keyword evidence="2" id="KW-0614">Plasmid</keyword>
<dbReference type="Pfam" id="PF07589">
    <property type="entry name" value="PEP-CTERM"/>
    <property type="match status" value="1"/>
</dbReference>
<proteinExistence type="predicted"/>
<name>F0J7D9_ACIMA</name>
<evidence type="ECO:0000313" key="3">
    <source>
        <dbReference type="Proteomes" id="UP000007100"/>
    </source>
</evidence>
<feature type="domain" description="Ice-binding protein C-terminal" evidence="1">
    <location>
        <begin position="182"/>
        <end position="205"/>
    </location>
</feature>
<sequence length="212" mass="22083">MSVNASLSKGTFMLKFRHVASAVVILGLTTAGARASLIADGLTYTLTESATANPLTDQFTLNIAGINGPSDTEGGRYGVQSFAFNQPSNFASALAPSGFTESIGGLNSSGCNGSGNFYCFMAETTPTGPVLPANTSINYVFNVTLSSGTFSGYSPDFKINWDGTKNNYDLISETLTPTPGTPVPEPGSLLLLGTGLVGLGLVGRRKRSKRYL</sequence>
<dbReference type="HOGENOM" id="CLU_118431_0_0_5"/>